<dbReference type="EMBL" id="LFJJ01000162">
    <property type="protein sequence ID" value="KND59074.1"/>
    <property type="molecule type" value="Genomic_DNA"/>
</dbReference>
<dbReference type="PATRIC" id="fig|242163.4.peg.1828"/>
<keyword evidence="1" id="KW-0732">Signal</keyword>
<feature type="domain" description="ABC-type transport auxiliary lipoprotein component" evidence="2">
    <location>
        <begin position="27"/>
        <end position="184"/>
    </location>
</feature>
<reference evidence="4" key="1">
    <citation type="submission" date="2015-06" db="EMBL/GenBank/DDBJ databases">
        <title>Comparative genomics of Burkholderia leaf nodule symbionts.</title>
        <authorList>
            <person name="Carlier A."/>
            <person name="Eberl L."/>
            <person name="Pinto-Carbo M."/>
        </authorList>
    </citation>
    <scope>NUCLEOTIDE SEQUENCE [LARGE SCALE GENOMIC DNA]</scope>
    <source>
        <strain evidence="4">UZHbot4</strain>
    </source>
</reference>
<evidence type="ECO:0000256" key="1">
    <source>
        <dbReference type="SAM" id="SignalP"/>
    </source>
</evidence>
<feature type="chain" id="PRO_5005544203" description="ABC-type transport auxiliary lipoprotein component domain-containing protein" evidence="1">
    <location>
        <begin position="17"/>
        <end position="192"/>
    </location>
</feature>
<protein>
    <recommendedName>
        <fullName evidence="2">ABC-type transport auxiliary lipoprotein component domain-containing protein</fullName>
    </recommendedName>
</protein>
<dbReference type="RefSeq" id="WP_050455085.1">
    <property type="nucleotide sequence ID" value="NZ_LFJJ01000162.1"/>
</dbReference>
<proteinExistence type="predicted"/>
<dbReference type="OrthoDB" id="1494661at2"/>
<organism evidence="3 4">
    <name type="scientific">Candidatus Burkholderia verschuerenii</name>
    <dbReference type="NCBI Taxonomy" id="242163"/>
    <lineage>
        <taxon>Bacteria</taxon>
        <taxon>Pseudomonadati</taxon>
        <taxon>Pseudomonadota</taxon>
        <taxon>Betaproteobacteria</taxon>
        <taxon>Burkholderiales</taxon>
        <taxon>Burkholderiaceae</taxon>
        <taxon>Burkholderia</taxon>
    </lineage>
</organism>
<feature type="signal peptide" evidence="1">
    <location>
        <begin position="1"/>
        <end position="16"/>
    </location>
</feature>
<dbReference type="Proteomes" id="UP000036959">
    <property type="component" value="Unassembled WGS sequence"/>
</dbReference>
<gene>
    <name evidence="3" type="ORF">BVER_02599</name>
</gene>
<dbReference type="Pfam" id="PF03886">
    <property type="entry name" value="ABC_trans_aux"/>
    <property type="match status" value="1"/>
</dbReference>
<evidence type="ECO:0000259" key="2">
    <source>
        <dbReference type="Pfam" id="PF03886"/>
    </source>
</evidence>
<dbReference type="SUPFAM" id="SSF159594">
    <property type="entry name" value="XCC0632-like"/>
    <property type="match status" value="1"/>
</dbReference>
<name>A0A0L0MAY1_9BURK</name>
<comment type="caution">
    <text evidence="3">The sequence shown here is derived from an EMBL/GenBank/DDBJ whole genome shotgun (WGS) entry which is preliminary data.</text>
</comment>
<dbReference type="InterPro" id="IPR005586">
    <property type="entry name" value="ABC_trans_aux"/>
</dbReference>
<dbReference type="Gene3D" id="3.40.50.10610">
    <property type="entry name" value="ABC-type transport auxiliary lipoprotein component"/>
    <property type="match status" value="1"/>
</dbReference>
<evidence type="ECO:0000313" key="3">
    <source>
        <dbReference type="EMBL" id="KND59074.1"/>
    </source>
</evidence>
<sequence>MRAHVLSIASALCLLAACGGSPRPSFYTLSPDASLEAAPNTTPLRVTVGPVTVPELVDKPQIVTRREPNEVNINEFARWGEPLKENIARTLAADLSRLLGSDNVSVYPQGADVKPYQVRVDVMRFESVPGDSVTLDALWTVRSADGASRFDGHTVAHETAEGAGFDAIAAAHSRALAQMSRQIAGAIGTMRR</sequence>
<accession>A0A0L0MAY1</accession>
<dbReference type="PROSITE" id="PS51257">
    <property type="entry name" value="PROKAR_LIPOPROTEIN"/>
    <property type="match status" value="1"/>
</dbReference>
<evidence type="ECO:0000313" key="4">
    <source>
        <dbReference type="Proteomes" id="UP000036959"/>
    </source>
</evidence>
<keyword evidence="4" id="KW-1185">Reference proteome</keyword>
<dbReference type="AlphaFoldDB" id="A0A0L0MAY1"/>